<sequence>MGRIKKWPLPRIIVIDRPHIADFNPIPPDILSSPICSASIPPIITDATPSTGGTSPILSPITINVGPSIAAPQQGNPGAPSHGLINRNRRQGHLKLLIVLKIVHSDQVLGKRAKKPFFRGVAG</sequence>
<accession>A0ABX6NU88</accession>
<evidence type="ECO:0000313" key="2">
    <source>
        <dbReference type="Proteomes" id="UP000502657"/>
    </source>
</evidence>
<keyword evidence="2" id="KW-1185">Reference proteome</keyword>
<name>A0ABX6NU88_AERME</name>
<evidence type="ECO:0000313" key="1">
    <source>
        <dbReference type="EMBL" id="QJT39948.1"/>
    </source>
</evidence>
<protein>
    <submittedName>
        <fullName evidence="1">Uncharacterized protein</fullName>
    </submittedName>
</protein>
<gene>
    <name evidence="1" type="ORF">E4188_16575</name>
</gene>
<dbReference type="Proteomes" id="UP000502657">
    <property type="component" value="Chromosome"/>
</dbReference>
<organism evidence="1 2">
    <name type="scientific">Aeromonas media</name>
    <dbReference type="NCBI Taxonomy" id="651"/>
    <lineage>
        <taxon>Bacteria</taxon>
        <taxon>Pseudomonadati</taxon>
        <taxon>Pseudomonadota</taxon>
        <taxon>Gammaproteobacteria</taxon>
        <taxon>Aeromonadales</taxon>
        <taxon>Aeromonadaceae</taxon>
        <taxon>Aeromonas</taxon>
    </lineage>
</organism>
<dbReference type="RefSeq" id="WP_171269655.1">
    <property type="nucleotide sequence ID" value="NZ_AP022188.1"/>
</dbReference>
<proteinExistence type="predicted"/>
<dbReference type="EMBL" id="CP038448">
    <property type="protein sequence ID" value="QJT39948.1"/>
    <property type="molecule type" value="Genomic_DNA"/>
</dbReference>
<reference evidence="1 2" key="1">
    <citation type="submission" date="2019-03" db="EMBL/GenBank/DDBJ databases">
        <title>Novel transposon Tn6433 accelerates the dissemination of tet(E) in Aeromonas from aerobic biofilm under oxytetracycline stress.</title>
        <authorList>
            <person name="Shi Y."/>
            <person name="Tian Z."/>
            <person name="Zhang Y."/>
            <person name="Zhang H."/>
            <person name="Yang M."/>
        </authorList>
    </citation>
    <scope>NUCLEOTIDE SEQUENCE [LARGE SCALE GENOMIC DNA]</scope>
    <source>
        <strain evidence="1 2">R50-22</strain>
    </source>
</reference>